<protein>
    <submittedName>
        <fullName evidence="1">Uncharacterized protein</fullName>
    </submittedName>
</protein>
<reference evidence="1" key="1">
    <citation type="journal article" date="2020" name="Stud. Mycol.">
        <title>101 Dothideomycetes genomes: a test case for predicting lifestyles and emergence of pathogens.</title>
        <authorList>
            <person name="Haridas S."/>
            <person name="Albert R."/>
            <person name="Binder M."/>
            <person name="Bloem J."/>
            <person name="Labutti K."/>
            <person name="Salamov A."/>
            <person name="Andreopoulos B."/>
            <person name="Baker S."/>
            <person name="Barry K."/>
            <person name="Bills G."/>
            <person name="Bluhm B."/>
            <person name="Cannon C."/>
            <person name="Castanera R."/>
            <person name="Culley D."/>
            <person name="Daum C."/>
            <person name="Ezra D."/>
            <person name="Gonzalez J."/>
            <person name="Henrissat B."/>
            <person name="Kuo A."/>
            <person name="Liang C."/>
            <person name="Lipzen A."/>
            <person name="Lutzoni F."/>
            <person name="Magnuson J."/>
            <person name="Mondo S."/>
            <person name="Nolan M."/>
            <person name="Ohm R."/>
            <person name="Pangilinan J."/>
            <person name="Park H.-J."/>
            <person name="Ramirez L."/>
            <person name="Alfaro M."/>
            <person name="Sun H."/>
            <person name="Tritt A."/>
            <person name="Yoshinaga Y."/>
            <person name="Zwiers L.-H."/>
            <person name="Turgeon B."/>
            <person name="Goodwin S."/>
            <person name="Spatafora J."/>
            <person name="Crous P."/>
            <person name="Grigoriev I."/>
        </authorList>
    </citation>
    <scope>NUCLEOTIDE SEQUENCE</scope>
    <source>
        <strain evidence="1">CBS 161.51</strain>
    </source>
</reference>
<dbReference type="AlphaFoldDB" id="A0A6A5SBF6"/>
<keyword evidence="2" id="KW-1185">Reference proteome</keyword>
<evidence type="ECO:0000313" key="1">
    <source>
        <dbReference type="EMBL" id="KAF1937945.1"/>
    </source>
</evidence>
<dbReference type="Proteomes" id="UP000800038">
    <property type="component" value="Unassembled WGS sequence"/>
</dbReference>
<evidence type="ECO:0000313" key="2">
    <source>
        <dbReference type="Proteomes" id="UP000800038"/>
    </source>
</evidence>
<accession>A0A6A5SBF6</accession>
<organism evidence="1 2">
    <name type="scientific">Clathrospora elynae</name>
    <dbReference type="NCBI Taxonomy" id="706981"/>
    <lineage>
        <taxon>Eukaryota</taxon>
        <taxon>Fungi</taxon>
        <taxon>Dikarya</taxon>
        <taxon>Ascomycota</taxon>
        <taxon>Pezizomycotina</taxon>
        <taxon>Dothideomycetes</taxon>
        <taxon>Pleosporomycetidae</taxon>
        <taxon>Pleosporales</taxon>
        <taxon>Diademaceae</taxon>
        <taxon>Clathrospora</taxon>
    </lineage>
</organism>
<proteinExistence type="predicted"/>
<dbReference type="EMBL" id="ML976120">
    <property type="protein sequence ID" value="KAF1937945.1"/>
    <property type="molecule type" value="Genomic_DNA"/>
</dbReference>
<gene>
    <name evidence="1" type="ORF">EJ02DRAFT_39394</name>
</gene>
<name>A0A6A5SBF6_9PLEO</name>
<sequence length="139" mass="15768">MTENASWTHAANLVTFSFPSRRTVLRPTLRFHLSNLYFSPQKGSFREPHILGYHPLIDMNYPSPSIPQNVAIGLRIDSNGDYQYESDGYRHGQVMCNGQPYANCGQDPQYKSDGVMTCPDGQQYHRGFFCEIACDRDGP</sequence>